<dbReference type="AlphaFoldDB" id="A0A1D2A4M3"/>
<feature type="region of interest" description="Disordered" evidence="1">
    <location>
        <begin position="632"/>
        <end position="737"/>
    </location>
</feature>
<reference evidence="4" key="1">
    <citation type="submission" date="2015-08" db="EMBL/GenBank/DDBJ databases">
        <authorList>
            <person name="Babu N.S."/>
            <person name="Beckwith C.J."/>
            <person name="Beseler K.G."/>
            <person name="Brison A."/>
            <person name="Carone J.V."/>
            <person name="Caskin T.P."/>
            <person name="Diamond M."/>
            <person name="Durham M.E."/>
            <person name="Foxe J.M."/>
            <person name="Go M."/>
            <person name="Henderson B.A."/>
            <person name="Jones I.B."/>
            <person name="McGettigan J.A."/>
            <person name="Micheletti S.J."/>
            <person name="Nasrallah M.E."/>
            <person name="Ortiz D."/>
            <person name="Piller C.R."/>
            <person name="Privatt S.R."/>
            <person name="Schneider S.L."/>
            <person name="Sharp S."/>
            <person name="Smith T.C."/>
            <person name="Stanton J.D."/>
            <person name="Ullery H.E."/>
            <person name="Wilson R.J."/>
            <person name="Serrano M.G."/>
            <person name="Buck G."/>
            <person name="Lee V."/>
            <person name="Wang Y."/>
            <person name="Carvalho R."/>
            <person name="Voegtly L."/>
            <person name="Shi R."/>
            <person name="Duckworth R."/>
            <person name="Johnson A."/>
            <person name="Loviza R."/>
            <person name="Walstead R."/>
            <person name="Shah Z."/>
            <person name="Kiflezghi M."/>
            <person name="Wade K."/>
            <person name="Ball S.L."/>
            <person name="Bradley K.W."/>
            <person name="Asai D.J."/>
            <person name="Bowman C.A."/>
            <person name="Russell D.A."/>
            <person name="Pope W.H."/>
            <person name="Jacobs-Sera D."/>
            <person name="Hendrix R.W."/>
            <person name="Hatfull G.F."/>
        </authorList>
    </citation>
    <scope>NUCLEOTIDE SEQUENCE</scope>
</reference>
<evidence type="ECO:0000256" key="1">
    <source>
        <dbReference type="SAM" id="MobiDB-lite"/>
    </source>
</evidence>
<dbReference type="Pfam" id="PF00249">
    <property type="entry name" value="Myb_DNA-binding"/>
    <property type="match status" value="1"/>
</dbReference>
<organism evidence="4">
    <name type="scientific">Auxenochlorella protothecoides</name>
    <name type="common">Green microalga</name>
    <name type="synonym">Chlorella protothecoides</name>
    <dbReference type="NCBI Taxonomy" id="3075"/>
    <lineage>
        <taxon>Eukaryota</taxon>
        <taxon>Viridiplantae</taxon>
        <taxon>Chlorophyta</taxon>
        <taxon>core chlorophytes</taxon>
        <taxon>Trebouxiophyceae</taxon>
        <taxon>Chlorellales</taxon>
        <taxon>Chlorellaceae</taxon>
        <taxon>Auxenochlorella</taxon>
    </lineage>
</organism>
<dbReference type="InterPro" id="IPR009057">
    <property type="entry name" value="Homeodomain-like_sf"/>
</dbReference>
<feature type="compositionally biased region" description="Low complexity" evidence="1">
    <location>
        <begin position="266"/>
        <end position="278"/>
    </location>
</feature>
<dbReference type="EMBL" id="GDKF01004719">
    <property type="protein sequence ID" value="JAT73903.1"/>
    <property type="molecule type" value="Transcribed_RNA"/>
</dbReference>
<dbReference type="PROSITE" id="PS50090">
    <property type="entry name" value="MYB_LIKE"/>
    <property type="match status" value="1"/>
</dbReference>
<feature type="domain" description="Myb-like" evidence="2">
    <location>
        <begin position="168"/>
        <end position="218"/>
    </location>
</feature>
<feature type="region of interest" description="Disordered" evidence="1">
    <location>
        <begin position="228"/>
        <end position="320"/>
    </location>
</feature>
<evidence type="ECO:0000313" key="4">
    <source>
        <dbReference type="EMBL" id="JAT73903.1"/>
    </source>
</evidence>
<feature type="region of interest" description="Disordered" evidence="1">
    <location>
        <begin position="86"/>
        <end position="167"/>
    </location>
</feature>
<dbReference type="PROSITE" id="PS51294">
    <property type="entry name" value="HTH_MYB"/>
    <property type="match status" value="1"/>
</dbReference>
<evidence type="ECO:0000259" key="3">
    <source>
        <dbReference type="PROSITE" id="PS51294"/>
    </source>
</evidence>
<dbReference type="InterPro" id="IPR017930">
    <property type="entry name" value="Myb_dom"/>
</dbReference>
<feature type="compositionally biased region" description="Low complexity" evidence="1">
    <location>
        <begin position="229"/>
        <end position="242"/>
    </location>
</feature>
<feature type="domain" description="HTH myb-type" evidence="3">
    <location>
        <begin position="176"/>
        <end position="222"/>
    </location>
</feature>
<proteinExistence type="predicted"/>
<dbReference type="InterPro" id="IPR001005">
    <property type="entry name" value="SANT/Myb"/>
</dbReference>
<feature type="compositionally biased region" description="Low complexity" evidence="1">
    <location>
        <begin position="298"/>
        <end position="313"/>
    </location>
</feature>
<dbReference type="CDD" id="cd00167">
    <property type="entry name" value="SANT"/>
    <property type="match status" value="1"/>
</dbReference>
<gene>
    <name evidence="4" type="ORF">g.82456</name>
</gene>
<name>A0A1D2A4M3_AUXPR</name>
<dbReference type="Gene3D" id="1.20.58.1880">
    <property type="match status" value="1"/>
</dbReference>
<sequence>MPGGAGAPDEALTPYEREFCDAVRLHGVDFEAVAECLGETSSASVQLFWEENAERLALDVLALDGARALDTSGALAALGSLEDGALGSPPAPVAPRDGQQATRAASGSPWEGPSPVDGVAPPPAPEAPDAASAPGEAEAGDAAGAAPRGPAPATGALPAHSAAASSNGKRAQTSYWTQEEKDAFYAAFQGWGRDWAALRRAVPAKTLTQIKNYYQNYRSKLGLDRLGQVPDDGAGVGPVAGPARKRKAGKEGSGRDPGQGDTGPEVGAAASGSGAARAAKGRGLGGGVATPAPGPAPGGAAAPVAPVTTGHAPPSAPAAPPDAAAGWLGALMEAMARHGVGGGVPPSLASQYQHQYQVAALMHALGYPGAVLAHAGVDAGAQAAGQLQQHLHALQLAAAQAQVQQAAAAAAAAQPGAPSQHAMLAALFPGPFVPGQAAPRGGPPPVLFAPGALTSAGNTPRAGAGTGAGAGAAGPALASQLMHLGMLSGMATPAAVLVLQQQQAAMQHAVASAAAAAAAAGTKVPGASFQELPREEAAPPAAGPPVERDAAPTSRELRTVGPLPEPSPAQQGEAGPSVGRAGDSEPKPTYDILAGPSSTDSGKEDAQGDAQVLSAVMEAMLAVACKALPGGAGEPSPVPTGGHLRSGDAAAGQMRGMSHAEHQPTGGQTAIDGSAAPSQDVALLVANSDHGTDQHGEQRPAPSEGRAARGRGPLLSVHSPASHSREAAAGSPPDPRS</sequence>
<evidence type="ECO:0000259" key="2">
    <source>
        <dbReference type="PROSITE" id="PS50090"/>
    </source>
</evidence>
<dbReference type="SUPFAM" id="SSF46689">
    <property type="entry name" value="Homeodomain-like"/>
    <property type="match status" value="1"/>
</dbReference>
<dbReference type="SMART" id="SM00717">
    <property type="entry name" value="SANT"/>
    <property type="match status" value="2"/>
</dbReference>
<feature type="region of interest" description="Disordered" evidence="1">
    <location>
        <begin position="557"/>
        <end position="607"/>
    </location>
</feature>
<feature type="compositionally biased region" description="Low complexity" evidence="1">
    <location>
        <begin position="127"/>
        <end position="159"/>
    </location>
</feature>
<accession>A0A1D2A4M3</accession>
<protein>
    <submittedName>
        <fullName evidence="4">Uncharacterized protein</fullName>
    </submittedName>
</protein>